<reference evidence="2 3" key="1">
    <citation type="journal article" date="2019" name="Int. J. Syst. Evol. Microbiol.">
        <title>The Global Catalogue of Microorganisms (GCM) 10K type strain sequencing project: providing services to taxonomists for standard genome sequencing and annotation.</title>
        <authorList>
            <consortium name="The Broad Institute Genomics Platform"/>
            <consortium name="The Broad Institute Genome Sequencing Center for Infectious Disease"/>
            <person name="Wu L."/>
            <person name="Ma J."/>
        </authorList>
    </citation>
    <scope>NUCLEOTIDE SEQUENCE [LARGE SCALE GENOMIC DNA]</scope>
    <source>
        <strain evidence="2 3">PJ61</strain>
    </source>
</reference>
<comment type="caution">
    <text evidence="2">The sequence shown here is derived from an EMBL/GenBank/DDBJ whole genome shotgun (WGS) entry which is preliminary data.</text>
</comment>
<evidence type="ECO:0000313" key="2">
    <source>
        <dbReference type="EMBL" id="MFC6771972.1"/>
    </source>
</evidence>
<keyword evidence="3" id="KW-1185">Reference proteome</keyword>
<protein>
    <submittedName>
        <fullName evidence="2">Uncharacterized protein</fullName>
    </submittedName>
</protein>
<sequence length="89" mass="9492">MTGPPLDDDEPIDSSSAGLRDGRVKALGAVLWTLTFLSVTVVILVSGDRLAELGGRDVLLVLLRTFGGVLVFFVVFPVLVRVISAGRLR</sequence>
<dbReference type="EMBL" id="JBHSWT010000583">
    <property type="protein sequence ID" value="MFC6771972.1"/>
    <property type="molecule type" value="Genomic_DNA"/>
</dbReference>
<dbReference type="Proteomes" id="UP001596274">
    <property type="component" value="Unassembled WGS sequence"/>
</dbReference>
<evidence type="ECO:0000256" key="1">
    <source>
        <dbReference type="SAM" id="Phobius"/>
    </source>
</evidence>
<dbReference type="AlphaFoldDB" id="A0ABD5T864"/>
<keyword evidence="1" id="KW-1133">Transmembrane helix</keyword>
<proteinExistence type="predicted"/>
<accession>A0ABD5T864</accession>
<organism evidence="2 3">
    <name type="scientific">Halorubrum pallidum</name>
    <dbReference type="NCBI Taxonomy" id="1526114"/>
    <lineage>
        <taxon>Archaea</taxon>
        <taxon>Methanobacteriati</taxon>
        <taxon>Methanobacteriota</taxon>
        <taxon>Stenosarchaea group</taxon>
        <taxon>Halobacteria</taxon>
        <taxon>Halobacteriales</taxon>
        <taxon>Haloferacaceae</taxon>
        <taxon>Halorubrum</taxon>
    </lineage>
</organism>
<gene>
    <name evidence="2" type="ORF">ACFQDD_10670</name>
</gene>
<feature type="transmembrane region" description="Helical" evidence="1">
    <location>
        <begin position="26"/>
        <end position="46"/>
    </location>
</feature>
<keyword evidence="1" id="KW-0812">Transmembrane</keyword>
<evidence type="ECO:0000313" key="3">
    <source>
        <dbReference type="Proteomes" id="UP001596274"/>
    </source>
</evidence>
<keyword evidence="1" id="KW-0472">Membrane</keyword>
<feature type="transmembrane region" description="Helical" evidence="1">
    <location>
        <begin position="58"/>
        <end position="80"/>
    </location>
</feature>
<name>A0ABD5T864_9EURY</name>